<dbReference type="InterPro" id="IPR034353">
    <property type="entry name" value="ABT1/ESF2_RRM"/>
</dbReference>
<dbReference type="EnsemblMetazoa" id="ACHR006127-RA">
    <property type="protein sequence ID" value="ACHR006127-PA"/>
    <property type="gene ID" value="ACHR006127"/>
</dbReference>
<comment type="similarity">
    <text evidence="2">Belongs to the ESF2/ABP1 family.</text>
</comment>
<keyword evidence="8" id="KW-1185">Reference proteome</keyword>
<dbReference type="Gene3D" id="3.30.70.330">
    <property type="match status" value="1"/>
</dbReference>
<feature type="compositionally biased region" description="Acidic residues" evidence="6">
    <location>
        <begin position="43"/>
        <end position="101"/>
    </location>
</feature>
<dbReference type="InterPro" id="IPR035979">
    <property type="entry name" value="RBD_domain_sf"/>
</dbReference>
<keyword evidence="5" id="KW-0539">Nucleus</keyword>
<proteinExistence type="inferred from homology"/>
<comment type="subcellular location">
    <subcellularLocation>
        <location evidence="1">Nucleus</location>
        <location evidence="1">Nucleolus</location>
    </subcellularLocation>
</comment>
<evidence type="ECO:0000256" key="4">
    <source>
        <dbReference type="ARBA" id="ARBA00022884"/>
    </source>
</evidence>
<evidence type="ECO:0000256" key="5">
    <source>
        <dbReference type="ARBA" id="ARBA00023242"/>
    </source>
</evidence>
<dbReference type="CDD" id="cd12263">
    <property type="entry name" value="RRM_ABT1_like"/>
    <property type="match status" value="1"/>
</dbReference>
<sequence>MKRNGSLLLTPKKKTRIETQSEEEDHLSNSESDGAGQEHEVQNDDLAEQSEDEQDSDEEDDGEQDSNEEEDVEDSEDATQAAEDGDSDEAEECSEQDDDGNEDHNTQKLTTARKTTPRNKVQRVTPLVKKKQRKAGVIYISSIPKHMNVTILRSLLEPFGDIGRIYLQPAQTGGQVRTKTASGKRAMMQYTEGWVEFLDKRVAKAIVPMLNMQPITNKKKSVFRDILWSMKYLSGFKWIHLNERLSYERAVAKDKMREQIEQIRKEVSYHETKVHHKERALKNAAREKKEKSKKQ</sequence>
<reference evidence="7" key="2">
    <citation type="submission" date="2020-05" db="UniProtKB">
        <authorList>
            <consortium name="EnsemblMetazoa"/>
        </authorList>
    </citation>
    <scope>IDENTIFICATION</scope>
    <source>
        <strain evidence="7">ACHKN1017</strain>
    </source>
</reference>
<dbReference type="PANTHER" id="PTHR12311:SF7">
    <property type="entry name" value="ACTIVATOR OF BASAL TRANSCRIPTION 1"/>
    <property type="match status" value="1"/>
</dbReference>
<dbReference type="AlphaFoldDB" id="A0A182K5U2"/>
<evidence type="ECO:0000256" key="3">
    <source>
        <dbReference type="ARBA" id="ARBA00020737"/>
    </source>
</evidence>
<accession>A0A182K5U2</accession>
<dbReference type="GO" id="GO:0000447">
    <property type="term" value="P:endonucleolytic cleavage in ITS1 to separate SSU-rRNA from 5.8S rRNA and LSU-rRNA from tricistronic rRNA transcript (SSU-rRNA, 5.8S rRNA, LSU-rRNA)"/>
    <property type="evidence" value="ECO:0007669"/>
    <property type="project" value="TreeGrafter"/>
</dbReference>
<protein>
    <recommendedName>
        <fullName evidence="3">Activator of basal transcription 1</fullName>
    </recommendedName>
</protein>
<keyword evidence="4" id="KW-0694">RNA-binding</keyword>
<dbReference type="GO" id="GO:0003723">
    <property type="term" value="F:RNA binding"/>
    <property type="evidence" value="ECO:0007669"/>
    <property type="project" value="UniProtKB-KW"/>
</dbReference>
<dbReference type="GO" id="GO:0000480">
    <property type="term" value="P:endonucleolytic cleavage in 5'-ETS of tricistronic rRNA transcript (SSU-rRNA, 5.8S rRNA, LSU-rRNA)"/>
    <property type="evidence" value="ECO:0007669"/>
    <property type="project" value="TreeGrafter"/>
</dbReference>
<feature type="region of interest" description="Disordered" evidence="6">
    <location>
        <begin position="268"/>
        <end position="295"/>
    </location>
</feature>
<dbReference type="GO" id="GO:0005730">
    <property type="term" value="C:nucleolus"/>
    <property type="evidence" value="ECO:0007669"/>
    <property type="project" value="UniProtKB-SubCell"/>
</dbReference>
<dbReference type="InterPro" id="IPR012677">
    <property type="entry name" value="Nucleotide-bd_a/b_plait_sf"/>
</dbReference>
<dbReference type="STRING" id="43041.A0A182K5U2"/>
<dbReference type="VEuPathDB" id="VectorBase:ACHR006127"/>
<feature type="compositionally biased region" description="Basic and acidic residues" evidence="6">
    <location>
        <begin position="280"/>
        <end position="295"/>
    </location>
</feature>
<evidence type="ECO:0000256" key="6">
    <source>
        <dbReference type="SAM" id="MobiDB-lite"/>
    </source>
</evidence>
<evidence type="ECO:0000256" key="2">
    <source>
        <dbReference type="ARBA" id="ARBA00005819"/>
    </source>
</evidence>
<reference evidence="8" key="1">
    <citation type="submission" date="2013-03" db="EMBL/GenBank/DDBJ databases">
        <title>The Genome Sequence of Anopheles christyi ACHKN1017.</title>
        <authorList>
            <consortium name="The Broad Institute Genomics Platform"/>
            <person name="Neafsey D.E."/>
            <person name="Besansky N."/>
            <person name="Walker B."/>
            <person name="Young S.K."/>
            <person name="Zeng Q."/>
            <person name="Gargeya S."/>
            <person name="Fitzgerald M."/>
            <person name="Haas B."/>
            <person name="Abouelleil A."/>
            <person name="Allen A.W."/>
            <person name="Alvarado L."/>
            <person name="Arachchi H.M."/>
            <person name="Berlin A.M."/>
            <person name="Chapman S.B."/>
            <person name="Gainer-Dewar J."/>
            <person name="Goldberg J."/>
            <person name="Griggs A."/>
            <person name="Gujja S."/>
            <person name="Hansen M."/>
            <person name="Howarth C."/>
            <person name="Imamovic A."/>
            <person name="Ireland A."/>
            <person name="Larimer J."/>
            <person name="McCowan C."/>
            <person name="Murphy C."/>
            <person name="Pearson M."/>
            <person name="Poon T.W."/>
            <person name="Priest M."/>
            <person name="Roberts A."/>
            <person name="Saif S."/>
            <person name="Shea T."/>
            <person name="Sisk P."/>
            <person name="Sykes S."/>
            <person name="Wortman J."/>
            <person name="Nusbaum C."/>
            <person name="Birren B."/>
        </authorList>
    </citation>
    <scope>NUCLEOTIDE SEQUENCE [LARGE SCALE GENOMIC DNA]</scope>
    <source>
        <strain evidence="8">ACHKN1017</strain>
    </source>
</reference>
<dbReference type="InterPro" id="IPR039119">
    <property type="entry name" value="ABT1/Esf2"/>
</dbReference>
<dbReference type="SUPFAM" id="SSF54928">
    <property type="entry name" value="RNA-binding domain, RBD"/>
    <property type="match status" value="1"/>
</dbReference>
<dbReference type="PANTHER" id="PTHR12311">
    <property type="entry name" value="ACTIVATOR OF BASAL TRANSCRIPTION 1"/>
    <property type="match status" value="1"/>
</dbReference>
<dbReference type="GO" id="GO:0034462">
    <property type="term" value="P:small-subunit processome assembly"/>
    <property type="evidence" value="ECO:0007669"/>
    <property type="project" value="TreeGrafter"/>
</dbReference>
<feature type="region of interest" description="Disordered" evidence="6">
    <location>
        <begin position="1"/>
        <end position="127"/>
    </location>
</feature>
<dbReference type="GO" id="GO:0000472">
    <property type="term" value="P:endonucleolytic cleavage to generate mature 5'-end of SSU-rRNA from (SSU-rRNA, 5.8S rRNA, LSU-rRNA)"/>
    <property type="evidence" value="ECO:0007669"/>
    <property type="project" value="TreeGrafter"/>
</dbReference>
<name>A0A182K5U2_9DIPT</name>
<evidence type="ECO:0000313" key="7">
    <source>
        <dbReference type="EnsemblMetazoa" id="ACHR006127-PA"/>
    </source>
</evidence>
<evidence type="ECO:0000256" key="1">
    <source>
        <dbReference type="ARBA" id="ARBA00004604"/>
    </source>
</evidence>
<evidence type="ECO:0000313" key="8">
    <source>
        <dbReference type="Proteomes" id="UP000075881"/>
    </source>
</evidence>
<organism evidence="7 8">
    <name type="scientific">Anopheles christyi</name>
    <dbReference type="NCBI Taxonomy" id="43041"/>
    <lineage>
        <taxon>Eukaryota</taxon>
        <taxon>Metazoa</taxon>
        <taxon>Ecdysozoa</taxon>
        <taxon>Arthropoda</taxon>
        <taxon>Hexapoda</taxon>
        <taxon>Insecta</taxon>
        <taxon>Pterygota</taxon>
        <taxon>Neoptera</taxon>
        <taxon>Endopterygota</taxon>
        <taxon>Diptera</taxon>
        <taxon>Nematocera</taxon>
        <taxon>Culicoidea</taxon>
        <taxon>Culicidae</taxon>
        <taxon>Anophelinae</taxon>
        <taxon>Anopheles</taxon>
    </lineage>
</organism>
<dbReference type="Proteomes" id="UP000075881">
    <property type="component" value="Unassembled WGS sequence"/>
</dbReference>